<dbReference type="PANTHER" id="PTHR31875:SF6">
    <property type="entry name" value="PROTEIN DEHYDRATION-INDUCED 19"/>
    <property type="match status" value="1"/>
</dbReference>
<dbReference type="AlphaFoldDB" id="A0A7J0GKX4"/>
<name>A0A7J0GKX4_9ERIC</name>
<feature type="domain" description="Di19 zinc-binding" evidence="1">
    <location>
        <begin position="39"/>
        <end position="68"/>
    </location>
</feature>
<dbReference type="Pfam" id="PF05605">
    <property type="entry name" value="zf-Di19"/>
    <property type="match status" value="1"/>
</dbReference>
<accession>A0A7J0GKX4</accession>
<dbReference type="Proteomes" id="UP000585474">
    <property type="component" value="Unassembled WGS sequence"/>
</dbReference>
<evidence type="ECO:0000259" key="1">
    <source>
        <dbReference type="Pfam" id="PF05605"/>
    </source>
</evidence>
<evidence type="ECO:0000313" key="2">
    <source>
        <dbReference type="EMBL" id="GFZ11456.1"/>
    </source>
</evidence>
<keyword evidence="3" id="KW-1185">Reference proteome</keyword>
<dbReference type="InterPro" id="IPR008598">
    <property type="entry name" value="Di19_Zn-bd"/>
</dbReference>
<evidence type="ECO:0000313" key="3">
    <source>
        <dbReference type="Proteomes" id="UP000585474"/>
    </source>
</evidence>
<dbReference type="EMBL" id="BJWL01000022">
    <property type="protein sequence ID" value="GFZ11456.1"/>
    <property type="molecule type" value="Genomic_DNA"/>
</dbReference>
<gene>
    <name evidence="2" type="ORF">Acr_22g0008540</name>
</gene>
<proteinExistence type="predicted"/>
<reference evidence="2 3" key="1">
    <citation type="submission" date="2019-07" db="EMBL/GenBank/DDBJ databases">
        <title>De Novo Assembly of kiwifruit Actinidia rufa.</title>
        <authorList>
            <person name="Sugita-Konishi S."/>
            <person name="Sato K."/>
            <person name="Mori E."/>
            <person name="Abe Y."/>
            <person name="Kisaki G."/>
            <person name="Hamano K."/>
            <person name="Suezawa K."/>
            <person name="Otani M."/>
            <person name="Fukuda T."/>
            <person name="Manabe T."/>
            <person name="Gomi K."/>
            <person name="Tabuchi M."/>
            <person name="Akimitsu K."/>
            <person name="Kataoka I."/>
        </authorList>
    </citation>
    <scope>NUCLEOTIDE SEQUENCE [LARGE SCALE GENOMIC DNA]</scope>
    <source>
        <strain evidence="3">cv. Fuchu</strain>
    </source>
</reference>
<dbReference type="OrthoDB" id="6270329at2759"/>
<dbReference type="PANTHER" id="PTHR31875">
    <property type="entry name" value="PROTEIN DEHYDRATION-INDUCED 19"/>
    <property type="match status" value="1"/>
</dbReference>
<sequence length="134" mass="14929">MDSDSWTTRLSAASRRYHSRSDLYYGGDDIDGDEESRPEFMCPFCADDFDVVGLCCHIDEEHAVEANNGNHIGSTFQGSFFLHIANWSLGVDHNVGEVESLELFASTPQILDKENLSGTLSKASEITMFNRNSQ</sequence>
<protein>
    <submittedName>
        <fullName evidence="2">Drought-responsive family protein</fullName>
    </submittedName>
</protein>
<dbReference type="InterPro" id="IPR033347">
    <property type="entry name" value="Di19"/>
</dbReference>
<organism evidence="2 3">
    <name type="scientific">Actinidia rufa</name>
    <dbReference type="NCBI Taxonomy" id="165716"/>
    <lineage>
        <taxon>Eukaryota</taxon>
        <taxon>Viridiplantae</taxon>
        <taxon>Streptophyta</taxon>
        <taxon>Embryophyta</taxon>
        <taxon>Tracheophyta</taxon>
        <taxon>Spermatophyta</taxon>
        <taxon>Magnoliopsida</taxon>
        <taxon>eudicotyledons</taxon>
        <taxon>Gunneridae</taxon>
        <taxon>Pentapetalae</taxon>
        <taxon>asterids</taxon>
        <taxon>Ericales</taxon>
        <taxon>Actinidiaceae</taxon>
        <taxon>Actinidia</taxon>
    </lineage>
</organism>
<comment type="caution">
    <text evidence="2">The sequence shown here is derived from an EMBL/GenBank/DDBJ whole genome shotgun (WGS) entry which is preliminary data.</text>
</comment>